<reference evidence="1 2" key="1">
    <citation type="submission" date="2019-03" db="EMBL/GenBank/DDBJ databases">
        <title>Subsurface microbial communities from deep shales in Ohio and West Virginia, USA.</title>
        <authorList>
            <person name="Wrighton K."/>
        </authorList>
    </citation>
    <scope>NUCLEOTIDE SEQUENCE [LARGE SCALE GENOMIC DNA]</scope>
    <source>
        <strain evidence="1 2">MSL9.2</strain>
    </source>
</reference>
<proteinExistence type="predicted"/>
<dbReference type="OrthoDB" id="2111750at2"/>
<name>A0A4R7YUC9_9FIRM</name>
<dbReference type="RefSeq" id="WP_111572865.1">
    <property type="nucleotide sequence ID" value="NZ_QLME01000020.1"/>
</dbReference>
<comment type="caution">
    <text evidence="1">The sequence shown here is derived from an EMBL/GenBank/DDBJ whole genome shotgun (WGS) entry which is preliminary data.</text>
</comment>
<evidence type="ECO:0000313" key="2">
    <source>
        <dbReference type="Proteomes" id="UP000294697"/>
    </source>
</evidence>
<dbReference type="AlphaFoldDB" id="A0A4R7YUC9"/>
<sequence>MSRKSFVVGLILVFVFVFSSGVSAQLSNFYGLDNMLMSDWQLDYIRPLDPGELKKGEFRLSPVIGRITDNYDQNNIDGDYDGDYDNSTMAYIMIFDAKFTDKLSLHSKFAYQPWEEYDSRYLSGNNESRSTMTDLFFNYEFKEDRTMFFGYNRSLNKEKEYDEANILEDEIEKINNIYYLGFEIRGSFMGKN</sequence>
<dbReference type="Proteomes" id="UP000294697">
    <property type="component" value="Unassembled WGS sequence"/>
</dbReference>
<dbReference type="EMBL" id="SODA01000021">
    <property type="protein sequence ID" value="TDW01360.1"/>
    <property type="molecule type" value="Genomic_DNA"/>
</dbReference>
<organism evidence="1 2">
    <name type="scientific">Halanaerobium saccharolyticum</name>
    <dbReference type="NCBI Taxonomy" id="43595"/>
    <lineage>
        <taxon>Bacteria</taxon>
        <taxon>Bacillati</taxon>
        <taxon>Bacillota</taxon>
        <taxon>Clostridia</taxon>
        <taxon>Halanaerobiales</taxon>
        <taxon>Halanaerobiaceae</taxon>
        <taxon>Halanaerobium</taxon>
    </lineage>
</organism>
<protein>
    <submittedName>
        <fullName evidence="1">Uncharacterized protein</fullName>
    </submittedName>
</protein>
<gene>
    <name evidence="1" type="ORF">C8C77_12159</name>
</gene>
<accession>A0A4R7YUC9</accession>
<evidence type="ECO:0000313" key="1">
    <source>
        <dbReference type="EMBL" id="TDW01360.1"/>
    </source>
</evidence>